<organism evidence="1 2">
    <name type="scientific">Entamoeba histolytica</name>
    <dbReference type="NCBI Taxonomy" id="5759"/>
    <lineage>
        <taxon>Eukaryota</taxon>
        <taxon>Amoebozoa</taxon>
        <taxon>Evosea</taxon>
        <taxon>Archamoebae</taxon>
        <taxon>Mastigamoebida</taxon>
        <taxon>Entamoebidae</taxon>
        <taxon>Entamoeba</taxon>
    </lineage>
</organism>
<dbReference type="VEuPathDB" id="AmoebaDB:EHI_137880"/>
<dbReference type="OMA" id="MNDEVDE"/>
<accession>A0A5K1UT94</accession>
<dbReference type="AlphaFoldDB" id="A0A5K1UT94"/>
<comment type="caution">
    <text evidence="1">The sequence shown here is derived from an EMBL/GenBank/DDBJ whole genome shotgun (WGS) entry which is preliminary data.</text>
</comment>
<dbReference type="EMBL" id="BDEQ01000001">
    <property type="protein sequence ID" value="GAT94237.1"/>
    <property type="molecule type" value="Genomic_DNA"/>
</dbReference>
<evidence type="ECO:0000313" key="2">
    <source>
        <dbReference type="Proteomes" id="UP000078387"/>
    </source>
</evidence>
<dbReference type="VEuPathDB" id="AmoebaDB:KM1_322030"/>
<protein>
    <submittedName>
        <fullName evidence="1">Uncharacterized protein</fullName>
    </submittedName>
</protein>
<proteinExistence type="predicted"/>
<reference evidence="1 2" key="1">
    <citation type="submission" date="2016-05" db="EMBL/GenBank/DDBJ databases">
        <title>First whole genome sequencing of Entamoeba histolytica HM1:IMSS-clone-6.</title>
        <authorList>
            <person name="Mukherjee Avik.K."/>
            <person name="Izumyama S."/>
            <person name="Nakada-Tsukui K."/>
            <person name="Nozaki T."/>
        </authorList>
    </citation>
    <scope>NUCLEOTIDE SEQUENCE [LARGE SCALE GENOMIC DNA]</scope>
    <source>
        <strain evidence="1 2">HM1:IMSS clone 6</strain>
    </source>
</reference>
<dbReference type="VEuPathDB" id="AmoebaDB:EHI5A_189650"/>
<sequence length="223" mass="26050">MEIPKEIFHQFHLRVQPFGSTNSLKELKRERKFAELMLQSERKCRLKCRVTANDQIEVEGYNSLNRALVLIYINHAVILKQVEVQKGYFLFSFNPMVRGVIQVCLVEPELQIVLVGLTNFNKKYQTEISQINVLNASIQISFSPRTIEECCCGIFERKENDSLHFIKSMKVLPNVKKIQMTFNQPLKKGSYFIRIFVKQPNMLLDPNTISSETPFVLQHYFTK</sequence>
<dbReference type="Proteomes" id="UP000078387">
    <property type="component" value="Unassembled WGS sequence"/>
</dbReference>
<evidence type="ECO:0000313" key="1">
    <source>
        <dbReference type="EMBL" id="GAT94237.1"/>
    </source>
</evidence>
<gene>
    <name evidence="1" type="ORF">CL6EHI_137880</name>
</gene>
<name>A0A5K1UT94_ENTHI</name>